<organism evidence="1 2">
    <name type="scientific">Dendrobium chrysotoxum</name>
    <name type="common">Orchid</name>
    <dbReference type="NCBI Taxonomy" id="161865"/>
    <lineage>
        <taxon>Eukaryota</taxon>
        <taxon>Viridiplantae</taxon>
        <taxon>Streptophyta</taxon>
        <taxon>Embryophyta</taxon>
        <taxon>Tracheophyta</taxon>
        <taxon>Spermatophyta</taxon>
        <taxon>Magnoliopsida</taxon>
        <taxon>Liliopsida</taxon>
        <taxon>Asparagales</taxon>
        <taxon>Orchidaceae</taxon>
        <taxon>Epidendroideae</taxon>
        <taxon>Malaxideae</taxon>
        <taxon>Dendrobiinae</taxon>
        <taxon>Dendrobium</taxon>
    </lineage>
</organism>
<gene>
    <name evidence="1" type="ORF">IEQ34_009940</name>
</gene>
<evidence type="ECO:0000313" key="1">
    <source>
        <dbReference type="EMBL" id="KAH0462365.1"/>
    </source>
</evidence>
<dbReference type="Proteomes" id="UP000775213">
    <property type="component" value="Unassembled WGS sequence"/>
</dbReference>
<evidence type="ECO:0000313" key="2">
    <source>
        <dbReference type="Proteomes" id="UP000775213"/>
    </source>
</evidence>
<name>A0AAV7H4D0_DENCH</name>
<protein>
    <submittedName>
        <fullName evidence="1">Uncharacterized protein</fullName>
    </submittedName>
</protein>
<sequence length="61" mass="6581">MAITFTPLILSRKKMTAKTGTTGRARVLMAFENSDETTKIKPTTPTEATCHANAIPTTVIT</sequence>
<accession>A0AAV7H4D0</accession>
<keyword evidence="2" id="KW-1185">Reference proteome</keyword>
<dbReference type="EMBL" id="JAGFBR010000009">
    <property type="protein sequence ID" value="KAH0462365.1"/>
    <property type="molecule type" value="Genomic_DNA"/>
</dbReference>
<proteinExistence type="predicted"/>
<reference evidence="1 2" key="1">
    <citation type="journal article" date="2021" name="Hortic Res">
        <title>Chromosome-scale assembly of the Dendrobium chrysotoxum genome enhances the understanding of orchid evolution.</title>
        <authorList>
            <person name="Zhang Y."/>
            <person name="Zhang G.Q."/>
            <person name="Zhang D."/>
            <person name="Liu X.D."/>
            <person name="Xu X.Y."/>
            <person name="Sun W.H."/>
            <person name="Yu X."/>
            <person name="Zhu X."/>
            <person name="Wang Z.W."/>
            <person name="Zhao X."/>
            <person name="Zhong W.Y."/>
            <person name="Chen H."/>
            <person name="Yin W.L."/>
            <person name="Huang T."/>
            <person name="Niu S.C."/>
            <person name="Liu Z.J."/>
        </authorList>
    </citation>
    <scope>NUCLEOTIDE SEQUENCE [LARGE SCALE GENOMIC DNA]</scope>
    <source>
        <strain evidence="1">Lindl</strain>
    </source>
</reference>
<comment type="caution">
    <text evidence="1">The sequence shown here is derived from an EMBL/GenBank/DDBJ whole genome shotgun (WGS) entry which is preliminary data.</text>
</comment>
<dbReference type="AlphaFoldDB" id="A0AAV7H4D0"/>